<dbReference type="KEGG" id="celz:E5225_04340"/>
<sequence>MSQSPNRLVATIFGVVYTLIGLAGFLVTGGLPFASQEGEPLLGFEVNPLHNIVHLVIGIALLASSRTVAAARRMNITVGVVYLLVGILGLFIIDTEANILALNGADNVLHFGTAIILLGVGLGADRAATDRTRTA</sequence>
<gene>
    <name evidence="2" type="ORF">E5225_04340</name>
</gene>
<name>A0A4P7SIJ3_9CELL</name>
<feature type="transmembrane region" description="Helical" evidence="1">
    <location>
        <begin position="51"/>
        <end position="69"/>
    </location>
</feature>
<proteinExistence type="predicted"/>
<evidence type="ECO:0000256" key="1">
    <source>
        <dbReference type="SAM" id="Phobius"/>
    </source>
</evidence>
<evidence type="ECO:0000313" key="2">
    <source>
        <dbReference type="EMBL" id="QCB92896.1"/>
    </source>
</evidence>
<dbReference type="AlphaFoldDB" id="A0A4P7SIJ3"/>
<dbReference type="Proteomes" id="UP000296469">
    <property type="component" value="Chromosome"/>
</dbReference>
<dbReference type="EMBL" id="CP039291">
    <property type="protein sequence ID" value="QCB92896.1"/>
    <property type="molecule type" value="Genomic_DNA"/>
</dbReference>
<accession>A0A4P7SIJ3</accession>
<dbReference type="Pfam" id="PF14325">
    <property type="entry name" value="DUF4383"/>
    <property type="match status" value="1"/>
</dbReference>
<reference evidence="2 3" key="1">
    <citation type="submission" date="2019-04" db="EMBL/GenBank/DDBJ databases">
        <title>Isolation and identification of Cellulomonas shaoxiangyii sp. Nov. isolated from feces of the Tibetan antelopes (Pantholops hodgsonii) in the Qinghai-Tibet plateau of China.</title>
        <authorList>
            <person name="Tian Z."/>
        </authorList>
    </citation>
    <scope>NUCLEOTIDE SEQUENCE [LARGE SCALE GENOMIC DNA]</scope>
    <source>
        <strain evidence="2 3">Z28</strain>
    </source>
</reference>
<feature type="transmembrane region" description="Helical" evidence="1">
    <location>
        <begin position="108"/>
        <end position="124"/>
    </location>
</feature>
<evidence type="ECO:0000313" key="3">
    <source>
        <dbReference type="Proteomes" id="UP000296469"/>
    </source>
</evidence>
<feature type="transmembrane region" description="Helical" evidence="1">
    <location>
        <begin position="76"/>
        <end position="93"/>
    </location>
</feature>
<dbReference type="RefSeq" id="WP_135973052.1">
    <property type="nucleotide sequence ID" value="NZ_CP039291.1"/>
</dbReference>
<feature type="transmembrane region" description="Helical" evidence="1">
    <location>
        <begin position="12"/>
        <end position="31"/>
    </location>
</feature>
<organism evidence="2 3">
    <name type="scientific">Cellulomonas shaoxiangyii</name>
    <dbReference type="NCBI Taxonomy" id="2566013"/>
    <lineage>
        <taxon>Bacteria</taxon>
        <taxon>Bacillati</taxon>
        <taxon>Actinomycetota</taxon>
        <taxon>Actinomycetes</taxon>
        <taxon>Micrococcales</taxon>
        <taxon>Cellulomonadaceae</taxon>
        <taxon>Cellulomonas</taxon>
    </lineage>
</organism>
<keyword evidence="3" id="KW-1185">Reference proteome</keyword>
<keyword evidence="1" id="KW-0812">Transmembrane</keyword>
<keyword evidence="1" id="KW-1133">Transmembrane helix</keyword>
<dbReference type="OrthoDB" id="572373at2"/>
<keyword evidence="1" id="KW-0472">Membrane</keyword>
<protein>
    <submittedName>
        <fullName evidence="2">DUF4383 domain-containing protein</fullName>
    </submittedName>
</protein>